<feature type="domain" description="SusD-like N-terminal" evidence="8">
    <location>
        <begin position="90"/>
        <end position="221"/>
    </location>
</feature>
<keyword evidence="3 6" id="KW-0732">Signal</keyword>
<comment type="similarity">
    <text evidence="2">Belongs to the SusD family.</text>
</comment>
<comment type="subcellular location">
    <subcellularLocation>
        <location evidence="1">Cell outer membrane</location>
    </subcellularLocation>
</comment>
<evidence type="ECO:0000259" key="8">
    <source>
        <dbReference type="Pfam" id="PF14322"/>
    </source>
</evidence>
<evidence type="ECO:0000256" key="1">
    <source>
        <dbReference type="ARBA" id="ARBA00004442"/>
    </source>
</evidence>
<dbReference type="Pfam" id="PF07980">
    <property type="entry name" value="SusD_RagB"/>
    <property type="match status" value="1"/>
</dbReference>
<dbReference type="Proteomes" id="UP000190541">
    <property type="component" value="Unassembled WGS sequence"/>
</dbReference>
<protein>
    <submittedName>
        <fullName evidence="9">Starch-binding associating with outer membrane</fullName>
    </submittedName>
</protein>
<keyword evidence="4" id="KW-0472">Membrane</keyword>
<evidence type="ECO:0000256" key="2">
    <source>
        <dbReference type="ARBA" id="ARBA00006275"/>
    </source>
</evidence>
<dbReference type="Gene3D" id="1.25.40.390">
    <property type="match status" value="1"/>
</dbReference>
<proteinExistence type="inferred from homology"/>
<keyword evidence="5" id="KW-0998">Cell outer membrane</keyword>
<dbReference type="PROSITE" id="PS51257">
    <property type="entry name" value="PROKAR_LIPOPROTEIN"/>
    <property type="match status" value="1"/>
</dbReference>
<accession>A0A1T5A430</accession>
<evidence type="ECO:0000256" key="5">
    <source>
        <dbReference type="ARBA" id="ARBA00023237"/>
    </source>
</evidence>
<dbReference type="EMBL" id="FUYS01000001">
    <property type="protein sequence ID" value="SKB29403.1"/>
    <property type="molecule type" value="Genomic_DNA"/>
</dbReference>
<dbReference type="OrthoDB" id="993981at2"/>
<dbReference type="InterPro" id="IPR012944">
    <property type="entry name" value="SusD_RagB_dom"/>
</dbReference>
<evidence type="ECO:0000256" key="6">
    <source>
        <dbReference type="SAM" id="SignalP"/>
    </source>
</evidence>
<evidence type="ECO:0000256" key="3">
    <source>
        <dbReference type="ARBA" id="ARBA00022729"/>
    </source>
</evidence>
<dbReference type="Pfam" id="PF14322">
    <property type="entry name" value="SusD-like_3"/>
    <property type="match status" value="1"/>
</dbReference>
<feature type="chain" id="PRO_5012956271" evidence="6">
    <location>
        <begin position="18"/>
        <end position="495"/>
    </location>
</feature>
<feature type="signal peptide" evidence="6">
    <location>
        <begin position="1"/>
        <end position="17"/>
    </location>
</feature>
<gene>
    <name evidence="9" type="ORF">SAMN05660226_00520</name>
</gene>
<dbReference type="GO" id="GO:0009279">
    <property type="term" value="C:cell outer membrane"/>
    <property type="evidence" value="ECO:0007669"/>
    <property type="project" value="UniProtKB-SubCell"/>
</dbReference>
<evidence type="ECO:0000313" key="10">
    <source>
        <dbReference type="Proteomes" id="UP000190541"/>
    </source>
</evidence>
<name>A0A1T5A430_9SPHI</name>
<evidence type="ECO:0000256" key="4">
    <source>
        <dbReference type="ARBA" id="ARBA00023136"/>
    </source>
</evidence>
<evidence type="ECO:0000313" key="9">
    <source>
        <dbReference type="EMBL" id="SKB29403.1"/>
    </source>
</evidence>
<sequence>MKHQKYSILLLSLFALASCHHMLDVEPHTFSSDASYYQNEGQFLRAVNGAYGSLQELYTVDHFWPMTEMVADNTNYQFDASDRGAQQREEIDEFLITSTNNYVNNTWNMLYRNIQQTNVILGRIEPVEFSDEAKKAQYKGEAQFLRALQYFHLVRLFGPVPLIIDEVEDPESAFSEGRASVEEVYNQILADVNGAIENLPVSYTGSNIGRATKGAALTLLGEIQMTLHNFDEAATAFQQVLDMGYSLLPNYADNFNPAFKNNAESVFAIQFDAGLQTEASNFIFMFGPRNAKNQLIGFPGNLGGSNIPTPSIYRAYEEGDVRRDASIALFSDPSNANFEESRAFGGDIPFIQKYYHPPFLEDGRADENWPVYRYAHVLLMLAEALNETGAGDPYPYINAVRERAGLDPLAGLGQDAFREAVAREQRIELAFENHRWYQLLRTGKAIEVMTQHGIEEKERLTRLSNAAYNIQPYKLLFPIPEREIRLNGFEQNPGW</sequence>
<organism evidence="9 10">
    <name type="scientific">Parapedobacter luteus</name>
    <dbReference type="NCBI Taxonomy" id="623280"/>
    <lineage>
        <taxon>Bacteria</taxon>
        <taxon>Pseudomonadati</taxon>
        <taxon>Bacteroidota</taxon>
        <taxon>Sphingobacteriia</taxon>
        <taxon>Sphingobacteriales</taxon>
        <taxon>Sphingobacteriaceae</taxon>
        <taxon>Parapedobacter</taxon>
    </lineage>
</organism>
<dbReference type="STRING" id="623280.SAMN05660226_00520"/>
<dbReference type="SUPFAM" id="SSF48452">
    <property type="entry name" value="TPR-like"/>
    <property type="match status" value="1"/>
</dbReference>
<dbReference type="InterPro" id="IPR011990">
    <property type="entry name" value="TPR-like_helical_dom_sf"/>
</dbReference>
<feature type="domain" description="RagB/SusD" evidence="7">
    <location>
        <begin position="350"/>
        <end position="495"/>
    </location>
</feature>
<dbReference type="InterPro" id="IPR033985">
    <property type="entry name" value="SusD-like_N"/>
</dbReference>
<dbReference type="AlphaFoldDB" id="A0A1T5A430"/>
<keyword evidence="10" id="KW-1185">Reference proteome</keyword>
<evidence type="ECO:0000259" key="7">
    <source>
        <dbReference type="Pfam" id="PF07980"/>
    </source>
</evidence>
<dbReference type="CDD" id="cd08977">
    <property type="entry name" value="SusD"/>
    <property type="match status" value="1"/>
</dbReference>
<reference evidence="9 10" key="1">
    <citation type="submission" date="2017-02" db="EMBL/GenBank/DDBJ databases">
        <authorList>
            <person name="Peterson S.W."/>
        </authorList>
    </citation>
    <scope>NUCLEOTIDE SEQUENCE [LARGE SCALE GENOMIC DNA]</scope>
    <source>
        <strain evidence="9 10">DSM 22899</strain>
    </source>
</reference>